<dbReference type="PANTHER" id="PTHR45436:SF5">
    <property type="entry name" value="SENSOR HISTIDINE KINASE TRCS"/>
    <property type="match status" value="1"/>
</dbReference>
<feature type="transmembrane region" description="Helical" evidence="12">
    <location>
        <begin position="164"/>
        <end position="184"/>
    </location>
</feature>
<dbReference type="InterPro" id="IPR003661">
    <property type="entry name" value="HisK_dim/P_dom"/>
</dbReference>
<evidence type="ECO:0000313" key="15">
    <source>
        <dbReference type="EMBL" id="CUS05975.1"/>
    </source>
</evidence>
<dbReference type="AlphaFoldDB" id="A0A160T9L5"/>
<dbReference type="PROSITE" id="PS50885">
    <property type="entry name" value="HAMP"/>
    <property type="match status" value="1"/>
</dbReference>
<protein>
    <recommendedName>
        <fullName evidence="3">histidine kinase</fullName>
        <ecNumber evidence="3">2.7.13.3</ecNumber>
    </recommendedName>
</protein>
<evidence type="ECO:0000256" key="11">
    <source>
        <dbReference type="ARBA" id="ARBA00023136"/>
    </source>
</evidence>
<dbReference type="GO" id="GO:0005886">
    <property type="term" value="C:plasma membrane"/>
    <property type="evidence" value="ECO:0007669"/>
    <property type="project" value="UniProtKB-SubCell"/>
</dbReference>
<keyword evidence="10" id="KW-0902">Two-component regulatory system</keyword>
<comment type="catalytic activity">
    <reaction evidence="1">
        <text>ATP + protein L-histidine = ADP + protein N-phospho-L-histidine.</text>
        <dbReference type="EC" id="2.7.13.3"/>
    </reaction>
</comment>
<keyword evidence="6" id="KW-0808">Transferase</keyword>
<dbReference type="CDD" id="cd00075">
    <property type="entry name" value="HATPase"/>
    <property type="match status" value="1"/>
</dbReference>
<dbReference type="InterPro" id="IPR005467">
    <property type="entry name" value="His_kinase_dom"/>
</dbReference>
<evidence type="ECO:0000256" key="1">
    <source>
        <dbReference type="ARBA" id="ARBA00000085"/>
    </source>
</evidence>
<evidence type="ECO:0000256" key="4">
    <source>
        <dbReference type="ARBA" id="ARBA00022475"/>
    </source>
</evidence>
<dbReference type="SUPFAM" id="SSF47384">
    <property type="entry name" value="Homodimeric domain of signal transducing histidine kinase"/>
    <property type="match status" value="1"/>
</dbReference>
<organism evidence="15 16">
    <name type="scientific">Candidatus Promineifilum breve</name>
    <dbReference type="NCBI Taxonomy" id="1806508"/>
    <lineage>
        <taxon>Bacteria</taxon>
        <taxon>Bacillati</taxon>
        <taxon>Chloroflexota</taxon>
        <taxon>Ardenticatenia</taxon>
        <taxon>Candidatus Promineifilales</taxon>
        <taxon>Candidatus Promineifilaceae</taxon>
        <taxon>Candidatus Promineifilum</taxon>
    </lineage>
</organism>
<proteinExistence type="predicted"/>
<dbReference type="PANTHER" id="PTHR45436">
    <property type="entry name" value="SENSOR HISTIDINE KINASE YKOH"/>
    <property type="match status" value="1"/>
</dbReference>
<feature type="domain" description="Histidine kinase" evidence="13">
    <location>
        <begin position="245"/>
        <end position="460"/>
    </location>
</feature>
<comment type="subcellular location">
    <subcellularLocation>
        <location evidence="2">Cell membrane</location>
        <topology evidence="2">Multi-pass membrane protein</topology>
    </subcellularLocation>
</comment>
<accession>A0A160T9L5</accession>
<keyword evidence="8 15" id="KW-0418">Kinase</keyword>
<dbReference type="Proteomes" id="UP000215027">
    <property type="component" value="Chromosome II"/>
</dbReference>
<dbReference type="InterPro" id="IPR003594">
    <property type="entry name" value="HATPase_dom"/>
</dbReference>
<evidence type="ECO:0000256" key="2">
    <source>
        <dbReference type="ARBA" id="ARBA00004651"/>
    </source>
</evidence>
<dbReference type="Gene3D" id="1.10.287.130">
    <property type="match status" value="1"/>
</dbReference>
<evidence type="ECO:0000256" key="12">
    <source>
        <dbReference type="SAM" id="Phobius"/>
    </source>
</evidence>
<dbReference type="Pfam" id="PF00672">
    <property type="entry name" value="HAMP"/>
    <property type="match status" value="1"/>
</dbReference>
<dbReference type="InterPro" id="IPR050428">
    <property type="entry name" value="TCS_sensor_his_kinase"/>
</dbReference>
<dbReference type="EC" id="2.7.13.3" evidence="3"/>
<dbReference type="CDD" id="cd00082">
    <property type="entry name" value="HisKA"/>
    <property type="match status" value="1"/>
</dbReference>
<dbReference type="PROSITE" id="PS50109">
    <property type="entry name" value="HIS_KIN"/>
    <property type="match status" value="1"/>
</dbReference>
<evidence type="ECO:0000256" key="8">
    <source>
        <dbReference type="ARBA" id="ARBA00022777"/>
    </source>
</evidence>
<dbReference type="FunFam" id="3.30.565.10:FF:000006">
    <property type="entry name" value="Sensor histidine kinase WalK"/>
    <property type="match status" value="1"/>
</dbReference>
<dbReference type="SUPFAM" id="SSF55874">
    <property type="entry name" value="ATPase domain of HSP90 chaperone/DNA topoisomerase II/histidine kinase"/>
    <property type="match status" value="1"/>
</dbReference>
<evidence type="ECO:0000256" key="7">
    <source>
        <dbReference type="ARBA" id="ARBA00022692"/>
    </source>
</evidence>
<evidence type="ECO:0000256" key="5">
    <source>
        <dbReference type="ARBA" id="ARBA00022553"/>
    </source>
</evidence>
<keyword evidence="4" id="KW-1003">Cell membrane</keyword>
<evidence type="ECO:0000256" key="9">
    <source>
        <dbReference type="ARBA" id="ARBA00022989"/>
    </source>
</evidence>
<feature type="transmembrane region" description="Helical" evidence="12">
    <location>
        <begin position="12"/>
        <end position="31"/>
    </location>
</feature>
<name>A0A160T9L5_9CHLR</name>
<dbReference type="InterPro" id="IPR029151">
    <property type="entry name" value="Sensor-like_sf"/>
</dbReference>
<keyword evidence="5" id="KW-0597">Phosphoprotein</keyword>
<dbReference type="EMBL" id="LN890656">
    <property type="protein sequence ID" value="CUS05975.1"/>
    <property type="molecule type" value="Genomic_DNA"/>
</dbReference>
<dbReference type="PRINTS" id="PR00344">
    <property type="entry name" value="BCTRLSENSOR"/>
</dbReference>
<dbReference type="GO" id="GO:0000155">
    <property type="term" value="F:phosphorelay sensor kinase activity"/>
    <property type="evidence" value="ECO:0007669"/>
    <property type="project" value="InterPro"/>
</dbReference>
<dbReference type="InterPro" id="IPR036890">
    <property type="entry name" value="HATPase_C_sf"/>
</dbReference>
<reference evidence="15" key="1">
    <citation type="submission" date="2016-01" db="EMBL/GenBank/DDBJ databases">
        <authorList>
            <person name="Mcilroy J.S."/>
            <person name="Karst M S."/>
            <person name="Albertsen M."/>
        </authorList>
    </citation>
    <scope>NUCLEOTIDE SEQUENCE</scope>
    <source>
        <strain evidence="15">Cfx-K</strain>
    </source>
</reference>
<keyword evidence="11 12" id="KW-0472">Membrane</keyword>
<dbReference type="InterPro" id="IPR004358">
    <property type="entry name" value="Sig_transdc_His_kin-like_C"/>
</dbReference>
<dbReference type="RefSeq" id="WP_095045316.1">
    <property type="nucleotide sequence ID" value="NZ_LN890656.1"/>
</dbReference>
<evidence type="ECO:0000256" key="10">
    <source>
        <dbReference type="ARBA" id="ARBA00023012"/>
    </source>
</evidence>
<dbReference type="InterPro" id="IPR003660">
    <property type="entry name" value="HAMP_dom"/>
</dbReference>
<dbReference type="SUPFAM" id="SSF158472">
    <property type="entry name" value="HAMP domain-like"/>
    <property type="match status" value="1"/>
</dbReference>
<evidence type="ECO:0000259" key="14">
    <source>
        <dbReference type="PROSITE" id="PS50885"/>
    </source>
</evidence>
<dbReference type="SMART" id="SM00388">
    <property type="entry name" value="HisKA"/>
    <property type="match status" value="1"/>
</dbReference>
<keyword evidence="16" id="KW-1185">Reference proteome</keyword>
<dbReference type="CDD" id="cd06225">
    <property type="entry name" value="HAMP"/>
    <property type="match status" value="1"/>
</dbReference>
<dbReference type="Pfam" id="PF02518">
    <property type="entry name" value="HATPase_c"/>
    <property type="match status" value="1"/>
</dbReference>
<sequence>MRTLRGRFVLSHILPFLVIFPLAGLILLYLIEAQVMLVHLSDDLQERATLIAAAVAQQPETLTNGPAAAEFLADIGPLVEGEIYLMQTDGRVIAARLADDAASDPPAVGADSGAVYVSVENGLLAQEGEALAPVIDVNEQIIGLVGVHESLGGLASSFNRLRGLVLLTIMGGMVLGALFGYTLARRLERPIGRTAAAVAGIATGDQTEPIHPEGPAEVQRLAAAVNSLTARLQALEEMRRRSFANIVHELGRPLGAVLAAVQVLRGDAGGDPAVRDELLAGVHKELTAMEPLLDDLSQLHADATGRRRLDRRTVDVAAWLTGILPPWREAAAAKGLVWAAEIPPDLPPADIDAPRMAQVVGNLLSNAIKYTATGGVAVSATAGDGAIRIAVADTGPGIPAAEQAQVFEPFYRGAAARTTEGLGVGLAIARSLTEAHGGRLTVDSAPGRGSVFTIDLPIMNYEG</sequence>
<keyword evidence="7 12" id="KW-0812">Transmembrane</keyword>
<feature type="domain" description="HAMP" evidence="14">
    <location>
        <begin position="185"/>
        <end position="237"/>
    </location>
</feature>
<dbReference type="SUPFAM" id="SSF103190">
    <property type="entry name" value="Sensory domain-like"/>
    <property type="match status" value="1"/>
</dbReference>
<keyword evidence="9 12" id="KW-1133">Transmembrane helix</keyword>
<dbReference type="SMART" id="SM00304">
    <property type="entry name" value="HAMP"/>
    <property type="match status" value="1"/>
</dbReference>
<dbReference type="InterPro" id="IPR036097">
    <property type="entry name" value="HisK_dim/P_sf"/>
</dbReference>
<dbReference type="OrthoDB" id="9800372at2"/>
<dbReference type="KEGG" id="pbf:CFX0092_B0441"/>
<dbReference type="Gene3D" id="3.30.565.10">
    <property type="entry name" value="Histidine kinase-like ATPase, C-terminal domain"/>
    <property type="match status" value="1"/>
</dbReference>
<dbReference type="Gene3D" id="6.10.340.10">
    <property type="match status" value="1"/>
</dbReference>
<dbReference type="SMART" id="SM00387">
    <property type="entry name" value="HATPase_c"/>
    <property type="match status" value="1"/>
</dbReference>
<evidence type="ECO:0000259" key="13">
    <source>
        <dbReference type="PROSITE" id="PS50109"/>
    </source>
</evidence>
<gene>
    <name evidence="15" type="ORF">CFX0092_B0441</name>
</gene>
<evidence type="ECO:0000256" key="6">
    <source>
        <dbReference type="ARBA" id="ARBA00022679"/>
    </source>
</evidence>
<evidence type="ECO:0000313" key="16">
    <source>
        <dbReference type="Proteomes" id="UP000215027"/>
    </source>
</evidence>
<evidence type="ECO:0000256" key="3">
    <source>
        <dbReference type="ARBA" id="ARBA00012438"/>
    </source>
</evidence>